<sequence>MLYVCSLSRLAETVSRTGASHMVTLINAGTPVERPPQIAAGRHLFLGFNDITAPAEGLVPPGEEHVRHLIDFTGKWDRSAPMVIHCWAGISRSTAGAFITACSLMPDRDEMEIALALREASPSATPNARLVALADNVLERKGRMVDAVTAIGRGADAFEGDPFSLELK</sequence>
<protein>
    <submittedName>
        <fullName evidence="2">Tyrosine protein phosphatase</fullName>
    </submittedName>
</protein>
<evidence type="ECO:0000313" key="2">
    <source>
        <dbReference type="EMBL" id="MXN66050.1"/>
    </source>
</evidence>
<gene>
    <name evidence="2" type="ORF">GR183_14140</name>
</gene>
<comment type="caution">
    <text evidence="2">The sequence shown here is derived from an EMBL/GenBank/DDBJ whole genome shotgun (WGS) entry which is preliminary data.</text>
</comment>
<dbReference type="EMBL" id="WUMV01000006">
    <property type="protein sequence ID" value="MXN66050.1"/>
    <property type="molecule type" value="Genomic_DNA"/>
</dbReference>
<evidence type="ECO:0000313" key="3">
    <source>
        <dbReference type="Proteomes" id="UP000433101"/>
    </source>
</evidence>
<dbReference type="Pfam" id="PF00102">
    <property type="entry name" value="Y_phosphatase"/>
    <property type="match status" value="1"/>
</dbReference>
<reference evidence="2 3" key="1">
    <citation type="submission" date="2019-12" db="EMBL/GenBank/DDBJ databases">
        <authorList>
            <person name="Li M."/>
        </authorList>
    </citation>
    <scope>NUCLEOTIDE SEQUENCE [LARGE SCALE GENOMIC DNA]</scope>
    <source>
        <strain evidence="2 3">GBMRC 2046</strain>
    </source>
</reference>
<keyword evidence="3" id="KW-1185">Reference proteome</keyword>
<organism evidence="2 3">
    <name type="scientific">Stappia sediminis</name>
    <dbReference type="NCBI Taxonomy" id="2692190"/>
    <lineage>
        <taxon>Bacteria</taxon>
        <taxon>Pseudomonadati</taxon>
        <taxon>Pseudomonadota</taxon>
        <taxon>Alphaproteobacteria</taxon>
        <taxon>Hyphomicrobiales</taxon>
        <taxon>Stappiaceae</taxon>
        <taxon>Stappia</taxon>
    </lineage>
</organism>
<dbReference type="InterPro" id="IPR029021">
    <property type="entry name" value="Prot-tyrosine_phosphatase-like"/>
</dbReference>
<dbReference type="AlphaFoldDB" id="A0A7X3LVU0"/>
<evidence type="ECO:0000259" key="1">
    <source>
        <dbReference type="Pfam" id="PF00102"/>
    </source>
</evidence>
<dbReference type="SUPFAM" id="SSF52799">
    <property type="entry name" value="(Phosphotyrosine protein) phosphatases II"/>
    <property type="match status" value="1"/>
</dbReference>
<feature type="domain" description="Tyrosine-protein phosphatase" evidence="1">
    <location>
        <begin position="59"/>
        <end position="110"/>
    </location>
</feature>
<proteinExistence type="predicted"/>
<name>A0A7X3LVU0_9HYPH</name>
<dbReference type="Proteomes" id="UP000433101">
    <property type="component" value="Unassembled WGS sequence"/>
</dbReference>
<dbReference type="GO" id="GO:0004725">
    <property type="term" value="F:protein tyrosine phosphatase activity"/>
    <property type="evidence" value="ECO:0007669"/>
    <property type="project" value="InterPro"/>
</dbReference>
<dbReference type="RefSeq" id="WP_160776276.1">
    <property type="nucleotide sequence ID" value="NZ_WUMV01000006.1"/>
</dbReference>
<dbReference type="InterPro" id="IPR000242">
    <property type="entry name" value="PTP_cat"/>
</dbReference>
<dbReference type="Gene3D" id="3.90.190.10">
    <property type="entry name" value="Protein tyrosine phosphatase superfamily"/>
    <property type="match status" value="1"/>
</dbReference>
<accession>A0A7X3LVU0</accession>